<keyword evidence="2 5" id="KW-0378">Hydrolase</keyword>
<evidence type="ECO:0000313" key="5">
    <source>
        <dbReference type="EMBL" id="MBC2650411.1"/>
    </source>
</evidence>
<dbReference type="EMBL" id="JACLAU010000001">
    <property type="protein sequence ID" value="MBC2650411.1"/>
    <property type="molecule type" value="Genomic_DNA"/>
</dbReference>
<feature type="active site" evidence="3">
    <location>
        <position position="167"/>
    </location>
</feature>
<dbReference type="InterPro" id="IPR002168">
    <property type="entry name" value="Lipase_GDXG_HIS_AS"/>
</dbReference>
<organism evidence="5 6">
    <name type="scientific">Novosphingobium aerophilum</name>
    <dbReference type="NCBI Taxonomy" id="2839843"/>
    <lineage>
        <taxon>Bacteria</taxon>
        <taxon>Pseudomonadati</taxon>
        <taxon>Pseudomonadota</taxon>
        <taxon>Alphaproteobacteria</taxon>
        <taxon>Sphingomonadales</taxon>
        <taxon>Sphingomonadaceae</taxon>
        <taxon>Novosphingobium</taxon>
    </lineage>
</organism>
<accession>A0A7X1F4U3</accession>
<dbReference type="InterPro" id="IPR033140">
    <property type="entry name" value="Lipase_GDXG_put_SER_AS"/>
</dbReference>
<dbReference type="PROSITE" id="PS01173">
    <property type="entry name" value="LIPASE_GDXG_HIS"/>
    <property type="match status" value="1"/>
</dbReference>
<evidence type="ECO:0000256" key="2">
    <source>
        <dbReference type="ARBA" id="ARBA00022801"/>
    </source>
</evidence>
<dbReference type="GO" id="GO:0016787">
    <property type="term" value="F:hydrolase activity"/>
    <property type="evidence" value="ECO:0007669"/>
    <property type="project" value="UniProtKB-KW"/>
</dbReference>
<dbReference type="RefSeq" id="WP_185681809.1">
    <property type="nucleotide sequence ID" value="NZ_JACLAU010000001.1"/>
</dbReference>
<sequence length="322" mass="33616">MTEAVPFIRPEVATFLTAFNARPRPPMNDEGIRMMRQIPPELMAQMMQEIELPLGPLAVDRALVIPGPGGDLPARLFDARAEREPSPVVLFFHGGGFVTGSVATHAPLAAEIARALDLPVVSVEYRLAPEHKWPAAPDDAEAAARWIAANGAALGREVDGLVLSGDSAGGTLALVTGLALRDRPAACPARLLLAIYPMADASRHYPSQQQFADGYGLSSPDMAYYTSAYAPDPHSPRHSALVADLTGLPPVVVATASLDPLRDGGRALVGALAQAGVPVAFHEAHGSIHGYATYRRGIPSAGADLAAVLGLARAMLEPGAAA</sequence>
<dbReference type="InterPro" id="IPR029058">
    <property type="entry name" value="AB_hydrolase_fold"/>
</dbReference>
<gene>
    <name evidence="5" type="ORF">H7F49_01675</name>
</gene>
<dbReference type="Pfam" id="PF07859">
    <property type="entry name" value="Abhydrolase_3"/>
    <property type="match status" value="1"/>
</dbReference>
<evidence type="ECO:0000256" key="3">
    <source>
        <dbReference type="PROSITE-ProRule" id="PRU10038"/>
    </source>
</evidence>
<protein>
    <submittedName>
        <fullName evidence="5">Alpha/beta hydrolase</fullName>
    </submittedName>
</protein>
<dbReference type="Proteomes" id="UP000520156">
    <property type="component" value="Unassembled WGS sequence"/>
</dbReference>
<keyword evidence="6" id="KW-1185">Reference proteome</keyword>
<dbReference type="Gene3D" id="3.40.50.1820">
    <property type="entry name" value="alpha/beta hydrolase"/>
    <property type="match status" value="1"/>
</dbReference>
<reference evidence="5 6" key="1">
    <citation type="submission" date="2020-08" db="EMBL/GenBank/DDBJ databases">
        <title>The genome sequence of Novosphingobium flavum 4Y4.</title>
        <authorList>
            <person name="Liu Y."/>
        </authorList>
    </citation>
    <scope>NUCLEOTIDE SEQUENCE [LARGE SCALE GENOMIC DNA]</scope>
    <source>
        <strain evidence="5 6">4Y4</strain>
    </source>
</reference>
<evidence type="ECO:0000313" key="6">
    <source>
        <dbReference type="Proteomes" id="UP000520156"/>
    </source>
</evidence>
<dbReference type="InterPro" id="IPR013094">
    <property type="entry name" value="AB_hydrolase_3"/>
</dbReference>
<evidence type="ECO:0000256" key="1">
    <source>
        <dbReference type="ARBA" id="ARBA00010515"/>
    </source>
</evidence>
<dbReference type="PROSITE" id="PS01174">
    <property type="entry name" value="LIPASE_GDXG_SER"/>
    <property type="match status" value="1"/>
</dbReference>
<name>A0A7X1F4U3_9SPHN</name>
<dbReference type="InterPro" id="IPR050300">
    <property type="entry name" value="GDXG_lipolytic_enzyme"/>
</dbReference>
<comment type="similarity">
    <text evidence="1">Belongs to the 'GDXG' lipolytic enzyme family.</text>
</comment>
<dbReference type="PANTHER" id="PTHR48081:SF8">
    <property type="entry name" value="ALPHA_BETA HYDROLASE FOLD-3 DOMAIN-CONTAINING PROTEIN-RELATED"/>
    <property type="match status" value="1"/>
</dbReference>
<dbReference type="PANTHER" id="PTHR48081">
    <property type="entry name" value="AB HYDROLASE SUPERFAMILY PROTEIN C4A8.06C"/>
    <property type="match status" value="1"/>
</dbReference>
<comment type="caution">
    <text evidence="5">The sequence shown here is derived from an EMBL/GenBank/DDBJ whole genome shotgun (WGS) entry which is preliminary data.</text>
</comment>
<dbReference type="AlphaFoldDB" id="A0A7X1F4U3"/>
<dbReference type="SUPFAM" id="SSF53474">
    <property type="entry name" value="alpha/beta-Hydrolases"/>
    <property type="match status" value="1"/>
</dbReference>
<feature type="domain" description="Alpha/beta hydrolase fold-3" evidence="4">
    <location>
        <begin position="89"/>
        <end position="292"/>
    </location>
</feature>
<evidence type="ECO:0000259" key="4">
    <source>
        <dbReference type="Pfam" id="PF07859"/>
    </source>
</evidence>
<proteinExistence type="inferred from homology"/>